<proteinExistence type="predicted"/>
<name>A0A9W6GZR4_9HYPH</name>
<sequence>MGGLLAGLDAAAEALTTLIFDGVPLAVIAHYREHVAANTERLRLQNPVMTNIDAHSPDAALIMPNQTAFILKVTQPDDAELSGQLVLFYAAINTSEDEALAIVRRAVKADAAVEPTGGRLSQQTASALVLEAGLARAL</sequence>
<keyword evidence="2" id="KW-1185">Reference proteome</keyword>
<organism evidence="1 2">
    <name type="scientific">Methylocystis echinoides</name>
    <dbReference type="NCBI Taxonomy" id="29468"/>
    <lineage>
        <taxon>Bacteria</taxon>
        <taxon>Pseudomonadati</taxon>
        <taxon>Pseudomonadota</taxon>
        <taxon>Alphaproteobacteria</taxon>
        <taxon>Hyphomicrobiales</taxon>
        <taxon>Methylocystaceae</taxon>
        <taxon>Methylocystis</taxon>
    </lineage>
</organism>
<dbReference type="EMBL" id="BSEC01000008">
    <property type="protein sequence ID" value="GLI96117.1"/>
    <property type="molecule type" value="Genomic_DNA"/>
</dbReference>
<reference evidence="1" key="1">
    <citation type="journal article" date="2023" name="Int. J. Syst. Evol. Microbiol.">
        <title>Methylocystis iwaonis sp. nov., a type II methane-oxidizing bacterium from surface soil of a rice paddy field in Japan, and emended description of the genus Methylocystis (ex Whittenbury et al. 1970) Bowman et al. 1993.</title>
        <authorList>
            <person name="Kaise H."/>
            <person name="Sawadogo J.B."/>
            <person name="Alam M.S."/>
            <person name="Ueno C."/>
            <person name="Dianou D."/>
            <person name="Shinjo R."/>
            <person name="Asakawa S."/>
        </authorList>
    </citation>
    <scope>NUCLEOTIDE SEQUENCE</scope>
    <source>
        <strain evidence="1">LMG27198</strain>
    </source>
</reference>
<dbReference type="Proteomes" id="UP001144323">
    <property type="component" value="Unassembled WGS sequence"/>
</dbReference>
<gene>
    <name evidence="1" type="ORF">LMG27198_51100</name>
</gene>
<evidence type="ECO:0000313" key="2">
    <source>
        <dbReference type="Proteomes" id="UP001144323"/>
    </source>
</evidence>
<accession>A0A9W6GZR4</accession>
<evidence type="ECO:0000313" key="1">
    <source>
        <dbReference type="EMBL" id="GLI96117.1"/>
    </source>
</evidence>
<protein>
    <submittedName>
        <fullName evidence="1">Uncharacterized protein</fullName>
    </submittedName>
</protein>
<comment type="caution">
    <text evidence="1">The sequence shown here is derived from an EMBL/GenBank/DDBJ whole genome shotgun (WGS) entry which is preliminary data.</text>
</comment>
<dbReference type="AlphaFoldDB" id="A0A9W6GZR4"/>